<organism evidence="1 2">
    <name type="scientific">Ampelomyces quisqualis</name>
    <name type="common">Powdery mildew agent</name>
    <dbReference type="NCBI Taxonomy" id="50730"/>
    <lineage>
        <taxon>Eukaryota</taxon>
        <taxon>Fungi</taxon>
        <taxon>Dikarya</taxon>
        <taxon>Ascomycota</taxon>
        <taxon>Pezizomycotina</taxon>
        <taxon>Dothideomycetes</taxon>
        <taxon>Pleosporomycetidae</taxon>
        <taxon>Pleosporales</taxon>
        <taxon>Pleosporineae</taxon>
        <taxon>Phaeosphaeriaceae</taxon>
        <taxon>Ampelomyces</taxon>
    </lineage>
</organism>
<sequence>MLAAKQQFLLGTAFHISRWQTHITGNILLSRRTITDRHSVSMTCAGQRRHSTTLGHYDIAPDGVWKMLARLQQKPTWNTHTPRVRFNDLAEPSNDLLRTVCTRLRTMPCCSTGDWITCRNLAVFGPSASFLFVRTRYTTPSARVMMPQSWALRCTNPCNRVVVYLPPAPRTAPPIR</sequence>
<proteinExistence type="predicted"/>
<reference evidence="1" key="1">
    <citation type="journal article" date="2020" name="Stud. Mycol.">
        <title>101 Dothideomycetes genomes: a test case for predicting lifestyles and emergence of pathogens.</title>
        <authorList>
            <person name="Haridas S."/>
            <person name="Albert R."/>
            <person name="Binder M."/>
            <person name="Bloem J."/>
            <person name="Labutti K."/>
            <person name="Salamov A."/>
            <person name="Andreopoulos B."/>
            <person name="Baker S."/>
            <person name="Barry K."/>
            <person name="Bills G."/>
            <person name="Bluhm B."/>
            <person name="Cannon C."/>
            <person name="Castanera R."/>
            <person name="Culley D."/>
            <person name="Daum C."/>
            <person name="Ezra D."/>
            <person name="Gonzalez J."/>
            <person name="Henrissat B."/>
            <person name="Kuo A."/>
            <person name="Liang C."/>
            <person name="Lipzen A."/>
            <person name="Lutzoni F."/>
            <person name="Magnuson J."/>
            <person name="Mondo S."/>
            <person name="Nolan M."/>
            <person name="Ohm R."/>
            <person name="Pangilinan J."/>
            <person name="Park H.-J."/>
            <person name="Ramirez L."/>
            <person name="Alfaro M."/>
            <person name="Sun H."/>
            <person name="Tritt A."/>
            <person name="Yoshinaga Y."/>
            <person name="Zwiers L.-H."/>
            <person name="Turgeon B."/>
            <person name="Goodwin S."/>
            <person name="Spatafora J."/>
            <person name="Crous P."/>
            <person name="Grigoriev I."/>
        </authorList>
    </citation>
    <scope>NUCLEOTIDE SEQUENCE</scope>
    <source>
        <strain evidence="1">HMLAC05119</strain>
    </source>
</reference>
<name>A0A6A5QBU8_AMPQU</name>
<dbReference type="AlphaFoldDB" id="A0A6A5QBU8"/>
<dbReference type="Proteomes" id="UP000800096">
    <property type="component" value="Unassembled WGS sequence"/>
</dbReference>
<gene>
    <name evidence="1" type="ORF">BDU57DRAFT_522541</name>
</gene>
<keyword evidence="2" id="KW-1185">Reference proteome</keyword>
<accession>A0A6A5QBU8</accession>
<evidence type="ECO:0000313" key="1">
    <source>
        <dbReference type="EMBL" id="KAF1912330.1"/>
    </source>
</evidence>
<dbReference type="EMBL" id="ML979140">
    <property type="protein sequence ID" value="KAF1912330.1"/>
    <property type="molecule type" value="Genomic_DNA"/>
</dbReference>
<evidence type="ECO:0000313" key="2">
    <source>
        <dbReference type="Proteomes" id="UP000800096"/>
    </source>
</evidence>
<protein>
    <submittedName>
        <fullName evidence="1">Uncharacterized protein</fullName>
    </submittedName>
</protein>